<keyword evidence="2" id="KW-0479">Metal-binding</keyword>
<feature type="domain" description="Amidohydrolase-related" evidence="4">
    <location>
        <begin position="104"/>
        <end position="409"/>
    </location>
</feature>
<dbReference type="GO" id="GO:0006107">
    <property type="term" value="P:oxaloacetate metabolic process"/>
    <property type="evidence" value="ECO:0007669"/>
    <property type="project" value="UniProtKB-ARBA"/>
</dbReference>
<dbReference type="InterPro" id="IPR029058">
    <property type="entry name" value="AB_hydrolase_fold"/>
</dbReference>
<dbReference type="Proteomes" id="UP000193144">
    <property type="component" value="Unassembled WGS sequence"/>
</dbReference>
<dbReference type="Gene3D" id="2.30.40.10">
    <property type="entry name" value="Urease, subunit C, domain 1"/>
    <property type="match status" value="1"/>
</dbReference>
<dbReference type="InterPro" id="IPR011059">
    <property type="entry name" value="Metal-dep_hydrolase_composite"/>
</dbReference>
<dbReference type="InterPro" id="IPR032466">
    <property type="entry name" value="Metal_Hydrolase"/>
</dbReference>
<dbReference type="InterPro" id="IPR000073">
    <property type="entry name" value="AB_hydrolase_1"/>
</dbReference>
<evidence type="ECO:0000256" key="2">
    <source>
        <dbReference type="ARBA" id="ARBA00022723"/>
    </source>
</evidence>
<dbReference type="Pfam" id="PF01557">
    <property type="entry name" value="FAA_hydrolase"/>
    <property type="match status" value="1"/>
</dbReference>
<dbReference type="Gene3D" id="3.40.50.1820">
    <property type="entry name" value="alpha/beta hydrolase"/>
    <property type="match status" value="1"/>
</dbReference>
<keyword evidence="6" id="KW-0378">Hydrolase</keyword>
<dbReference type="SUPFAM" id="SSF51556">
    <property type="entry name" value="Metallo-dependent hydrolases"/>
    <property type="match status" value="1"/>
</dbReference>
<feature type="domain" description="Serine aminopeptidase S33" evidence="5">
    <location>
        <begin position="795"/>
        <end position="1023"/>
    </location>
</feature>
<dbReference type="InterPro" id="IPR057744">
    <property type="entry name" value="OTAase-like"/>
</dbReference>
<evidence type="ECO:0000259" key="5">
    <source>
        <dbReference type="Pfam" id="PF12146"/>
    </source>
</evidence>
<sequence length="1041" mass="113046">MGTRGLGGLSDGLNELRSAYVQFDPSLKPKSYQIKETPSSSKILFRDVNILDSTGGDPYRGDVFIEGERIRYVGTVPEQSTLSSDPKVRVIDGQGRTLMSGQGDAHTHFTWNEGDLAKLGELGVEEHTLVTLRSVKKYLDSGYTMCFGAASAKDRLDCVIRDAINNGDIPGPRYLANGKEIAVPDGDLVPGITAFAKGPLETRETIRHHIKIGVDTIKLSMSGEEICETRRAQDCYFSDEETAACVDEAHRQGIRLCAHARARDSVKMCVKHGVDIIYHASWSDEEGLKMLERNKHKHVVAPGINWLIATLYEADQFGYPNSKAEQVGYKKELEVAIQGLREMHRRGITVLPGGDYGFAWTPHDTYARDLEHLVKLLDFTPMESILAATAGVAKLFMREDELGKVAPGFRGFNLDHDKLDVIIINGRVHKISPTEYLKPEPSIAVQKTMDTPLTNYLTYVVNDGNERTRVGHFDSEKKSITPLSYASGTPLSNLYEVIEIGADGIIAADEDSVPLDSVKVLPPLTKRDVLAIGKNYSDHAKEFNASGYDASDKVDIPTHSVVFTKRATSIIADGEEILPLPEFTSTLDYEGEIGVILGKAGHNISEAEASNHVWGFTIINDVTAREKQRDHKQFYIGKSGDSYCPMGPIAVPVQDLPKVLKVQTRVNGELRQEGTSENFIFSVNYLIKTLSESQTLQPGDIIATGTPAGVGFGLKPPQFLKPGDLVEISISGLGTLRNRIAETSSSNHVQSRLSKITTVPTHNLSITNGGQGLTRLSNDKLLYIQTLGPETGRPIVFIHGLGGTSTYYLPLINALEMQSSNRCILYDLEGHGLSPTKASSIVSIQSYTDDLSAIFQSPELKLEDGATIVAHSMGCLVAQKFAVQHPELVTSLMLIGPPPNPLPAGGVAGSYARAKAVRSGGMRAVADMVAKAGTSARTKSKNPLAYAAVLQSLLSQDLEGYSKGCTALAGSGAEEQKIDVKKIVCETLVVTGDEDKVSSVSWCEGLVKEMKDARLEILAGVGHWHGYEDVDGLGRGLKAFL</sequence>
<dbReference type="GO" id="GO:0016810">
    <property type="term" value="F:hydrolase activity, acting on carbon-nitrogen (but not peptide) bonds"/>
    <property type="evidence" value="ECO:0007669"/>
    <property type="project" value="InterPro"/>
</dbReference>
<dbReference type="Pfam" id="PF01979">
    <property type="entry name" value="Amidohydro_1"/>
    <property type="match status" value="1"/>
</dbReference>
<evidence type="ECO:0000313" key="6">
    <source>
        <dbReference type="EMBL" id="ORY09214.1"/>
    </source>
</evidence>
<dbReference type="Gene3D" id="3.20.20.140">
    <property type="entry name" value="Metal-dependent hydrolases"/>
    <property type="match status" value="1"/>
</dbReference>
<dbReference type="InterPro" id="IPR006680">
    <property type="entry name" value="Amidohydro-rel"/>
</dbReference>
<dbReference type="GO" id="GO:0046872">
    <property type="term" value="F:metal ion binding"/>
    <property type="evidence" value="ECO:0007669"/>
    <property type="project" value="UniProtKB-KW"/>
</dbReference>
<dbReference type="InterPro" id="IPR011234">
    <property type="entry name" value="Fumarylacetoacetase-like_C"/>
</dbReference>
<dbReference type="PRINTS" id="PR00111">
    <property type="entry name" value="ABHYDROLASE"/>
</dbReference>
<dbReference type="InterPro" id="IPR022742">
    <property type="entry name" value="Hydrolase_4"/>
</dbReference>
<evidence type="ECO:0000313" key="7">
    <source>
        <dbReference type="Proteomes" id="UP000193144"/>
    </source>
</evidence>
<dbReference type="SUPFAM" id="SSF56529">
    <property type="entry name" value="FAH"/>
    <property type="match status" value="1"/>
</dbReference>
<feature type="domain" description="Fumarylacetoacetase-like C-terminal" evidence="3">
    <location>
        <begin position="529"/>
        <end position="740"/>
    </location>
</feature>
<evidence type="ECO:0000259" key="3">
    <source>
        <dbReference type="Pfam" id="PF01557"/>
    </source>
</evidence>
<name>A0A1Y1ZGC7_9PLEO</name>
<reference evidence="6 7" key="1">
    <citation type="submission" date="2016-07" db="EMBL/GenBank/DDBJ databases">
        <title>Pervasive Adenine N6-methylation of Active Genes in Fungi.</title>
        <authorList>
            <consortium name="DOE Joint Genome Institute"/>
            <person name="Mondo S.J."/>
            <person name="Dannebaum R.O."/>
            <person name="Kuo R.C."/>
            <person name="Labutti K."/>
            <person name="Haridas S."/>
            <person name="Kuo A."/>
            <person name="Salamov A."/>
            <person name="Ahrendt S.R."/>
            <person name="Lipzen A."/>
            <person name="Sullivan W."/>
            <person name="Andreopoulos W.B."/>
            <person name="Clum A."/>
            <person name="Lindquist E."/>
            <person name="Daum C."/>
            <person name="Ramamoorthy G.K."/>
            <person name="Gryganskyi A."/>
            <person name="Culley D."/>
            <person name="Magnuson J.K."/>
            <person name="James T.Y."/>
            <person name="O'Malley M.A."/>
            <person name="Stajich J.E."/>
            <person name="Spatafora J.W."/>
            <person name="Visel A."/>
            <person name="Grigoriev I.V."/>
        </authorList>
    </citation>
    <scope>NUCLEOTIDE SEQUENCE [LARGE SCALE GENOMIC DNA]</scope>
    <source>
        <strain evidence="6 7">CBS 115471</strain>
    </source>
</reference>
<proteinExistence type="inferred from homology"/>
<dbReference type="CDD" id="cd01299">
    <property type="entry name" value="Met_dep_hydrolase_A"/>
    <property type="match status" value="1"/>
</dbReference>
<dbReference type="FunFam" id="3.90.850.10:FF:000002">
    <property type="entry name" value="2-hydroxyhepta-2,4-diene-1,7-dioate isomerase"/>
    <property type="match status" value="1"/>
</dbReference>
<comment type="caution">
    <text evidence="6">The sequence shown here is derived from an EMBL/GenBank/DDBJ whole genome shotgun (WGS) entry which is preliminary data.</text>
</comment>
<gene>
    <name evidence="6" type="ORF">BCR34DRAFT_674754</name>
</gene>
<dbReference type="GO" id="GO:0050163">
    <property type="term" value="F:oxaloacetate tautomerase activity"/>
    <property type="evidence" value="ECO:0007669"/>
    <property type="project" value="UniProtKB-ARBA"/>
</dbReference>
<accession>A0A1Y1ZGC7</accession>
<dbReference type="PANTHER" id="PTHR11820:SF7">
    <property type="entry name" value="ACYLPYRUVASE FAHD1, MITOCHONDRIAL"/>
    <property type="match status" value="1"/>
</dbReference>
<dbReference type="SUPFAM" id="SSF53474">
    <property type="entry name" value="alpha/beta-Hydrolases"/>
    <property type="match status" value="1"/>
</dbReference>
<dbReference type="AlphaFoldDB" id="A0A1Y1ZGC7"/>
<protein>
    <submittedName>
        <fullName evidence="6">Putative fumarylacetoacetate hydrolase</fullName>
    </submittedName>
</protein>
<dbReference type="Pfam" id="PF12146">
    <property type="entry name" value="Hydrolase_4"/>
    <property type="match status" value="1"/>
</dbReference>
<dbReference type="Gene3D" id="3.90.850.10">
    <property type="entry name" value="Fumarylacetoacetase-like, C-terminal domain"/>
    <property type="match status" value="1"/>
</dbReference>
<dbReference type="InterPro" id="IPR036663">
    <property type="entry name" value="Fumarylacetoacetase_C_sf"/>
</dbReference>
<comment type="similarity">
    <text evidence="1">Belongs to the FAH family.</text>
</comment>
<dbReference type="STRING" id="1231657.A0A1Y1ZGC7"/>
<dbReference type="OrthoDB" id="194468at2759"/>
<dbReference type="PANTHER" id="PTHR11820">
    <property type="entry name" value="ACYLPYRUVASE"/>
    <property type="match status" value="1"/>
</dbReference>
<organism evidence="6 7">
    <name type="scientific">Clohesyomyces aquaticus</name>
    <dbReference type="NCBI Taxonomy" id="1231657"/>
    <lineage>
        <taxon>Eukaryota</taxon>
        <taxon>Fungi</taxon>
        <taxon>Dikarya</taxon>
        <taxon>Ascomycota</taxon>
        <taxon>Pezizomycotina</taxon>
        <taxon>Dothideomycetes</taxon>
        <taxon>Pleosporomycetidae</taxon>
        <taxon>Pleosporales</taxon>
        <taxon>Lindgomycetaceae</taxon>
        <taxon>Clohesyomyces</taxon>
    </lineage>
</organism>
<dbReference type="SUPFAM" id="SSF51338">
    <property type="entry name" value="Composite domain of metallo-dependent hydrolases"/>
    <property type="match status" value="1"/>
</dbReference>
<dbReference type="EMBL" id="MCFA01000089">
    <property type="protein sequence ID" value="ORY09214.1"/>
    <property type="molecule type" value="Genomic_DNA"/>
</dbReference>
<evidence type="ECO:0000256" key="1">
    <source>
        <dbReference type="ARBA" id="ARBA00010211"/>
    </source>
</evidence>
<keyword evidence="7" id="KW-1185">Reference proteome</keyword>
<evidence type="ECO:0000259" key="4">
    <source>
        <dbReference type="Pfam" id="PF01979"/>
    </source>
</evidence>
<dbReference type="GO" id="GO:0018773">
    <property type="term" value="F:acetylpyruvate hydrolase activity"/>
    <property type="evidence" value="ECO:0007669"/>
    <property type="project" value="TreeGrafter"/>
</dbReference>